<protein>
    <submittedName>
        <fullName evidence="1">Uncharacterized protein</fullName>
    </submittedName>
</protein>
<gene>
    <name evidence="1" type="ORF">OYT1_ch2153</name>
</gene>
<proteinExistence type="predicted"/>
<reference evidence="1 2" key="1">
    <citation type="submission" date="2018-06" db="EMBL/GenBank/DDBJ databases">
        <title>OYT1 Genome Sequencing.</title>
        <authorList>
            <person name="Kato S."/>
            <person name="Itoh T."/>
            <person name="Ohkuma M."/>
        </authorList>
    </citation>
    <scope>NUCLEOTIDE SEQUENCE [LARGE SCALE GENOMIC DNA]</scope>
    <source>
        <strain evidence="1 2">OYT1</strain>
    </source>
</reference>
<dbReference type="STRING" id="1188319.OYT1_01143"/>
<accession>A0A2Z6GDP7</accession>
<organism evidence="1 2">
    <name type="scientific">Ferriphaselus amnicola</name>
    <dbReference type="NCBI Taxonomy" id="1188319"/>
    <lineage>
        <taxon>Bacteria</taxon>
        <taxon>Pseudomonadati</taxon>
        <taxon>Pseudomonadota</taxon>
        <taxon>Betaproteobacteria</taxon>
        <taxon>Nitrosomonadales</taxon>
        <taxon>Gallionellaceae</taxon>
        <taxon>Ferriphaselus</taxon>
    </lineage>
</organism>
<evidence type="ECO:0000313" key="1">
    <source>
        <dbReference type="EMBL" id="BBE51678.1"/>
    </source>
</evidence>
<sequence>MLEVHDAREVEHNILGINAIHHQASYSTLYRLNYLINIVNNDPLMVVFINGFMLNFHWDEFPTH</sequence>
<dbReference type="AlphaFoldDB" id="A0A2Z6GDP7"/>
<dbReference type="Proteomes" id="UP000033070">
    <property type="component" value="Chromosome"/>
</dbReference>
<dbReference type="EMBL" id="AP018738">
    <property type="protein sequence ID" value="BBE51678.1"/>
    <property type="molecule type" value="Genomic_DNA"/>
</dbReference>
<name>A0A2Z6GDP7_9PROT</name>
<evidence type="ECO:0000313" key="2">
    <source>
        <dbReference type="Proteomes" id="UP000033070"/>
    </source>
</evidence>
<keyword evidence="2" id="KW-1185">Reference proteome</keyword>
<dbReference type="KEGG" id="fam:OYT1_ch2153"/>